<accession>A0ABN8XB77</accession>
<evidence type="ECO:0000256" key="1">
    <source>
        <dbReference type="SAM" id="MobiDB-lite"/>
    </source>
</evidence>
<gene>
    <name evidence="2" type="ORF">MSZNOR_3688</name>
</gene>
<keyword evidence="3" id="KW-1185">Reference proteome</keyword>
<protein>
    <recommendedName>
        <fullName evidence="4">Transposase</fullName>
    </recommendedName>
</protein>
<reference evidence="2 3" key="1">
    <citation type="submission" date="2023-03" db="EMBL/GenBank/DDBJ databases">
        <authorList>
            <person name="Pearce D."/>
        </authorList>
    </citation>
    <scope>NUCLEOTIDE SEQUENCE [LARGE SCALE GENOMIC DNA]</scope>
    <source>
        <strain evidence="2">Msz</strain>
    </source>
</reference>
<dbReference type="EMBL" id="OX458333">
    <property type="protein sequence ID" value="CAI8913405.1"/>
    <property type="molecule type" value="Genomic_DNA"/>
</dbReference>
<dbReference type="Proteomes" id="UP001162030">
    <property type="component" value="Chromosome"/>
</dbReference>
<evidence type="ECO:0000313" key="3">
    <source>
        <dbReference type="Proteomes" id="UP001162030"/>
    </source>
</evidence>
<proteinExistence type="predicted"/>
<name>A0ABN8XB77_9GAMM</name>
<sequence>MYFFNKILEEHRIRFRAKKAERRVTDDQGDKRQGAEHESAATDARKMPFHTDRSFSINVDV</sequence>
<organism evidence="2 3">
    <name type="scientific">Methylocaldum szegediense</name>
    <dbReference type="NCBI Taxonomy" id="73780"/>
    <lineage>
        <taxon>Bacteria</taxon>
        <taxon>Pseudomonadati</taxon>
        <taxon>Pseudomonadota</taxon>
        <taxon>Gammaproteobacteria</taxon>
        <taxon>Methylococcales</taxon>
        <taxon>Methylococcaceae</taxon>
        <taxon>Methylocaldum</taxon>
    </lineage>
</organism>
<evidence type="ECO:0008006" key="4">
    <source>
        <dbReference type="Google" id="ProtNLM"/>
    </source>
</evidence>
<feature type="compositionally biased region" description="Basic and acidic residues" evidence="1">
    <location>
        <begin position="22"/>
        <end position="53"/>
    </location>
</feature>
<feature type="region of interest" description="Disordered" evidence="1">
    <location>
        <begin position="19"/>
        <end position="61"/>
    </location>
</feature>
<evidence type="ECO:0000313" key="2">
    <source>
        <dbReference type="EMBL" id="CAI8913405.1"/>
    </source>
</evidence>